<reference evidence="1" key="1">
    <citation type="submission" date="2023-04" db="EMBL/GenBank/DDBJ databases">
        <title>Draft Genome sequencing of Naganishia species isolated from polar environments using Oxford Nanopore Technology.</title>
        <authorList>
            <person name="Leo P."/>
            <person name="Venkateswaran K."/>
        </authorList>
    </citation>
    <scope>NUCLEOTIDE SEQUENCE</scope>
    <source>
        <strain evidence="1">MNA-CCFEE 5262</strain>
    </source>
</reference>
<evidence type="ECO:0000313" key="1">
    <source>
        <dbReference type="EMBL" id="KAJ9112829.1"/>
    </source>
</evidence>
<evidence type="ECO:0000313" key="2">
    <source>
        <dbReference type="Proteomes" id="UP001230649"/>
    </source>
</evidence>
<accession>A0ACC2WNU9</accession>
<dbReference type="Proteomes" id="UP001230649">
    <property type="component" value="Unassembled WGS sequence"/>
</dbReference>
<sequence length="304" mass="32584">MPADTSHHLAQTVFGSDKLNISQLYNIKGQVALVTGGGSGLGLVTAAALAQNGCRVYITGRRGDVLEQAAKDATPGPETGGQVIAIQADVSDKPGIDKLKAEILKREKFLNVLINNHGVSLGAPNPNDCEQTAEALSEKMYNEESMEKWLQTYQINCASYYFTSFAFLPLLAAAKTVGNYPEPGNIINIGSVSGLTFTSQRGQFNYNASKAGTISLTKQLACEFARRNLGVRVNALNLGYYPSGMSPVHPGQDAEKFRNEFGIPFARPGTAVDHAQTVIGVMVNKYQTGSEVTVDGGWLLEMAF</sequence>
<keyword evidence="2" id="KW-1185">Reference proteome</keyword>
<gene>
    <name evidence="1" type="ORF">QFC20_002157</name>
</gene>
<organism evidence="1 2">
    <name type="scientific">Naganishia adeliensis</name>
    <dbReference type="NCBI Taxonomy" id="92952"/>
    <lineage>
        <taxon>Eukaryota</taxon>
        <taxon>Fungi</taxon>
        <taxon>Dikarya</taxon>
        <taxon>Basidiomycota</taxon>
        <taxon>Agaricomycotina</taxon>
        <taxon>Tremellomycetes</taxon>
        <taxon>Filobasidiales</taxon>
        <taxon>Filobasidiaceae</taxon>
        <taxon>Naganishia</taxon>
    </lineage>
</organism>
<protein>
    <submittedName>
        <fullName evidence="1">Uncharacterized protein</fullName>
    </submittedName>
</protein>
<name>A0ACC2WNU9_9TREE</name>
<comment type="caution">
    <text evidence="1">The sequence shown here is derived from an EMBL/GenBank/DDBJ whole genome shotgun (WGS) entry which is preliminary data.</text>
</comment>
<proteinExistence type="predicted"/>
<dbReference type="EMBL" id="JASBWS010000014">
    <property type="protein sequence ID" value="KAJ9112829.1"/>
    <property type="molecule type" value="Genomic_DNA"/>
</dbReference>